<dbReference type="RefSeq" id="WP_344514333.1">
    <property type="nucleotide sequence ID" value="NZ_BAAAQD010000046.1"/>
</dbReference>
<keyword evidence="3" id="KW-1185">Reference proteome</keyword>
<dbReference type="Proteomes" id="UP001501470">
    <property type="component" value="Unassembled WGS sequence"/>
</dbReference>
<dbReference type="SUPFAM" id="SSF46785">
    <property type="entry name" value="Winged helix' DNA-binding domain"/>
    <property type="match status" value="1"/>
</dbReference>
<gene>
    <name evidence="2" type="ORF">GCM10009827_111280</name>
</gene>
<evidence type="ECO:0000259" key="1">
    <source>
        <dbReference type="SMART" id="SM00418"/>
    </source>
</evidence>
<evidence type="ECO:0000313" key="3">
    <source>
        <dbReference type="Proteomes" id="UP001501470"/>
    </source>
</evidence>
<protein>
    <submittedName>
        <fullName evidence="2">Helix-turn-helix domain-containing protein</fullName>
    </submittedName>
</protein>
<reference evidence="3" key="1">
    <citation type="journal article" date="2019" name="Int. J. Syst. Evol. Microbiol.">
        <title>The Global Catalogue of Microorganisms (GCM) 10K type strain sequencing project: providing services to taxonomists for standard genome sequencing and annotation.</title>
        <authorList>
            <consortium name="The Broad Institute Genomics Platform"/>
            <consortium name="The Broad Institute Genome Sequencing Center for Infectious Disease"/>
            <person name="Wu L."/>
            <person name="Ma J."/>
        </authorList>
    </citation>
    <scope>NUCLEOTIDE SEQUENCE [LARGE SCALE GENOMIC DNA]</scope>
    <source>
        <strain evidence="3">JCM 15933</strain>
    </source>
</reference>
<name>A0ABP4P045_9ACTN</name>
<feature type="domain" description="HTH arsR-type" evidence="1">
    <location>
        <begin position="78"/>
        <end position="157"/>
    </location>
</feature>
<evidence type="ECO:0000313" key="2">
    <source>
        <dbReference type="EMBL" id="GAA1571153.1"/>
    </source>
</evidence>
<dbReference type="InterPro" id="IPR036388">
    <property type="entry name" value="WH-like_DNA-bd_sf"/>
</dbReference>
<proteinExistence type="predicted"/>
<dbReference type="InterPro" id="IPR036390">
    <property type="entry name" value="WH_DNA-bd_sf"/>
</dbReference>
<dbReference type="Pfam" id="PF12840">
    <property type="entry name" value="HTH_20"/>
    <property type="match status" value="1"/>
</dbReference>
<accession>A0ABP4P045</accession>
<dbReference type="Gene3D" id="1.10.10.10">
    <property type="entry name" value="Winged helix-like DNA-binding domain superfamily/Winged helix DNA-binding domain"/>
    <property type="match status" value="1"/>
</dbReference>
<dbReference type="EMBL" id="BAAAQD010000046">
    <property type="protein sequence ID" value="GAA1571153.1"/>
    <property type="molecule type" value="Genomic_DNA"/>
</dbReference>
<dbReference type="InterPro" id="IPR001845">
    <property type="entry name" value="HTH_ArsR_DNA-bd_dom"/>
</dbReference>
<dbReference type="SMART" id="SM00418">
    <property type="entry name" value="HTH_ARSR"/>
    <property type="match status" value="1"/>
</dbReference>
<sequence>MASLEERVAALEARVFGEPSQVDGSAFWALERLRDLAPDEGAVLFTGTVDLPTGEHYDWQLGTPVGQLLDEDWQEFAAALAALAHPMRLRLLREILGGVRASTDLAATEGLGTSGQLYHHLRQLTAAGWLRTAGRGHYSVPPERVVPLLTILAAARR</sequence>
<organism evidence="2 3">
    <name type="scientific">Dactylosporangium maewongense</name>
    <dbReference type="NCBI Taxonomy" id="634393"/>
    <lineage>
        <taxon>Bacteria</taxon>
        <taxon>Bacillati</taxon>
        <taxon>Actinomycetota</taxon>
        <taxon>Actinomycetes</taxon>
        <taxon>Micromonosporales</taxon>
        <taxon>Micromonosporaceae</taxon>
        <taxon>Dactylosporangium</taxon>
    </lineage>
</organism>
<comment type="caution">
    <text evidence="2">The sequence shown here is derived from an EMBL/GenBank/DDBJ whole genome shotgun (WGS) entry which is preliminary data.</text>
</comment>